<dbReference type="PANTHER" id="PTHR11709">
    <property type="entry name" value="MULTI-COPPER OXIDASE"/>
    <property type="match status" value="1"/>
</dbReference>
<dbReference type="InterPro" id="IPR011707">
    <property type="entry name" value="Cu-oxidase-like_N"/>
</dbReference>
<evidence type="ECO:0000313" key="9">
    <source>
        <dbReference type="EMBL" id="RNF20993.1"/>
    </source>
</evidence>
<dbReference type="PANTHER" id="PTHR11709:SF2">
    <property type="entry name" value="MULTICOPPER OXIDASE LPR1"/>
    <property type="match status" value="1"/>
</dbReference>
<evidence type="ECO:0000256" key="3">
    <source>
        <dbReference type="ARBA" id="ARBA00023002"/>
    </source>
</evidence>
<evidence type="ECO:0000256" key="1">
    <source>
        <dbReference type="ARBA" id="ARBA00010609"/>
    </source>
</evidence>
<evidence type="ECO:0000256" key="6">
    <source>
        <dbReference type="SAM" id="SignalP"/>
    </source>
</evidence>
<dbReference type="InterPro" id="IPR011706">
    <property type="entry name" value="Cu-oxidase_C"/>
</dbReference>
<dbReference type="Pfam" id="PF07731">
    <property type="entry name" value="Cu-oxidase_2"/>
    <property type="match status" value="1"/>
</dbReference>
<dbReference type="CDD" id="cd13853">
    <property type="entry name" value="CuRO_1_Tth-MCO_like"/>
    <property type="match status" value="1"/>
</dbReference>
<evidence type="ECO:0000259" key="7">
    <source>
        <dbReference type="Pfam" id="PF07731"/>
    </source>
</evidence>
<keyword evidence="10" id="KW-1185">Reference proteome</keyword>
<evidence type="ECO:0000259" key="8">
    <source>
        <dbReference type="Pfam" id="PF07732"/>
    </source>
</evidence>
<dbReference type="OrthoDB" id="2121828at2759"/>
<evidence type="ECO:0000256" key="4">
    <source>
        <dbReference type="SAM" id="MobiDB-lite"/>
    </source>
</evidence>
<dbReference type="EMBL" id="MKKU01000166">
    <property type="protein sequence ID" value="RNF20993.1"/>
    <property type="molecule type" value="Genomic_DNA"/>
</dbReference>
<accession>A0A422PTG9</accession>
<keyword evidence="5" id="KW-1133">Transmembrane helix</keyword>
<dbReference type="GO" id="GO:0005507">
    <property type="term" value="F:copper ion binding"/>
    <property type="evidence" value="ECO:0007669"/>
    <property type="project" value="InterPro"/>
</dbReference>
<name>A0A422PTG9_9TRYP</name>
<dbReference type="AlphaFoldDB" id="A0A422PTG9"/>
<dbReference type="RefSeq" id="XP_029229391.1">
    <property type="nucleotide sequence ID" value="XM_029370551.1"/>
</dbReference>
<comment type="similarity">
    <text evidence="1">Belongs to the multicopper oxidase family.</text>
</comment>
<protein>
    <recommendedName>
        <fullName evidence="11">Multicopper oxidase</fullName>
    </recommendedName>
</protein>
<feature type="domain" description="Plastocyanin-like" evidence="7">
    <location>
        <begin position="434"/>
        <end position="549"/>
    </location>
</feature>
<dbReference type="SUPFAM" id="SSF49503">
    <property type="entry name" value="Cupredoxins"/>
    <property type="match status" value="3"/>
</dbReference>
<comment type="caution">
    <text evidence="9">The sequence shown here is derived from an EMBL/GenBank/DDBJ whole genome shotgun (WGS) entry which is preliminary data.</text>
</comment>
<dbReference type="Proteomes" id="UP000284403">
    <property type="component" value="Unassembled WGS sequence"/>
</dbReference>
<sequence>MSLCVALCLSLLLLGAAVPGSGKELAPLREVFPSHGKTFVDLRVRAAQVSVPLRGYGEGAVFVYAGRLYFYDAAASLPGPAVHVKPGGKLVMRMFNDLGKQTYAHGEDQLYKFHEVNTTNVHFHGVHGDPNVDDVFKTAAPGGVMKYELSIPKQHLPGLHWYHTHAHGSAYPLLMGGLFGPFIIDATTEDPLASLHSVVLMLHLYRLGNSTLCDGMTMKEVDTAIGTNMSSRPRIVSKSGKELPLPSDLFLVNGQHKPTIKVKRDEPTLLRLAFAAGSCHLNISFPKECRIHIAAIDGVPLKCTREVKGNWLYFTTATRYDVVTICGKNGKGDLPVMIGKLEEPIFYIGLDPISLKRERHQRQRHRPDRLMFPLCFRSREIDYLTANKPTVWRDISFSQSWIPAPRPYYGIGYGTDCSPSANSTTCFREHFSGRKGELRENYHGFAVPLGATVEARVFGDPTDVVPHPLHLHVNHFVFVSFTPRKGGLHENFSIADFGVLPGDVRDTIPIFDGETIIRWRAATFTGEVVYHCHTLTHEDRGMMTSYLVYADTGGKSTVEPDVAADESVAKKDTDRRFFLVLAIVFLTCSLLCALCTWLRANPPRPDKLACKYKELLRSPPYQFGEGDQRERQPLRASGSP</sequence>
<evidence type="ECO:0000256" key="5">
    <source>
        <dbReference type="SAM" id="Phobius"/>
    </source>
</evidence>
<reference evidence="9 10" key="1">
    <citation type="journal article" date="2018" name="BMC Genomics">
        <title>Genomic comparison of Trypanosoma conorhini and Trypanosoma rangeli to Trypanosoma cruzi strains of high and low virulence.</title>
        <authorList>
            <person name="Bradwell K.R."/>
            <person name="Koparde V.N."/>
            <person name="Matveyev A.V."/>
            <person name="Serrano M.G."/>
            <person name="Alves J.M."/>
            <person name="Parikh H."/>
            <person name="Huang B."/>
            <person name="Lee V."/>
            <person name="Espinosa-Alvarez O."/>
            <person name="Ortiz P.A."/>
            <person name="Costa-Martins A.G."/>
            <person name="Teixeira M.M."/>
            <person name="Buck G.A."/>
        </authorList>
    </citation>
    <scope>NUCLEOTIDE SEQUENCE [LARGE SCALE GENOMIC DNA]</scope>
    <source>
        <strain evidence="9 10">025E</strain>
    </source>
</reference>
<keyword evidence="5" id="KW-0812">Transmembrane</keyword>
<keyword evidence="5" id="KW-0472">Membrane</keyword>
<feature type="transmembrane region" description="Helical" evidence="5">
    <location>
        <begin position="577"/>
        <end position="598"/>
    </location>
</feature>
<organism evidence="9 10">
    <name type="scientific">Trypanosoma conorhini</name>
    <dbReference type="NCBI Taxonomy" id="83891"/>
    <lineage>
        <taxon>Eukaryota</taxon>
        <taxon>Discoba</taxon>
        <taxon>Euglenozoa</taxon>
        <taxon>Kinetoplastea</taxon>
        <taxon>Metakinetoplastina</taxon>
        <taxon>Trypanosomatida</taxon>
        <taxon>Trypanosomatidae</taxon>
        <taxon>Trypanosoma</taxon>
    </lineage>
</organism>
<dbReference type="GO" id="GO:0016491">
    <property type="term" value="F:oxidoreductase activity"/>
    <property type="evidence" value="ECO:0007669"/>
    <property type="project" value="UniProtKB-KW"/>
</dbReference>
<feature type="region of interest" description="Disordered" evidence="4">
    <location>
        <begin position="619"/>
        <end position="640"/>
    </location>
</feature>
<keyword evidence="3" id="KW-0560">Oxidoreductase</keyword>
<proteinExistence type="inferred from homology"/>
<gene>
    <name evidence="9" type="ORF">Tco025E_03633</name>
</gene>
<evidence type="ECO:0000256" key="2">
    <source>
        <dbReference type="ARBA" id="ARBA00022723"/>
    </source>
</evidence>
<dbReference type="InterPro" id="IPR008972">
    <property type="entry name" value="Cupredoxin"/>
</dbReference>
<evidence type="ECO:0000313" key="10">
    <source>
        <dbReference type="Proteomes" id="UP000284403"/>
    </source>
</evidence>
<dbReference type="Gene3D" id="2.60.40.420">
    <property type="entry name" value="Cupredoxins - blue copper proteins"/>
    <property type="match status" value="3"/>
</dbReference>
<keyword evidence="2" id="KW-0479">Metal-binding</keyword>
<feature type="chain" id="PRO_5019095748" description="Multicopper oxidase" evidence="6">
    <location>
        <begin position="23"/>
        <end position="640"/>
    </location>
</feature>
<evidence type="ECO:0008006" key="11">
    <source>
        <dbReference type="Google" id="ProtNLM"/>
    </source>
</evidence>
<dbReference type="InterPro" id="IPR045087">
    <property type="entry name" value="Cu-oxidase_fam"/>
</dbReference>
<dbReference type="InterPro" id="IPR002355">
    <property type="entry name" value="Cu_oxidase_Cu_BS"/>
</dbReference>
<dbReference type="PROSITE" id="PS00080">
    <property type="entry name" value="MULTICOPPER_OXIDASE2"/>
    <property type="match status" value="1"/>
</dbReference>
<dbReference type="Pfam" id="PF07732">
    <property type="entry name" value="Cu-oxidase_3"/>
    <property type="match status" value="1"/>
</dbReference>
<feature type="signal peptide" evidence="6">
    <location>
        <begin position="1"/>
        <end position="22"/>
    </location>
</feature>
<keyword evidence="6" id="KW-0732">Signal</keyword>
<feature type="domain" description="Plastocyanin-like" evidence="8">
    <location>
        <begin position="117"/>
        <end position="187"/>
    </location>
</feature>
<dbReference type="GeneID" id="40317244"/>